<feature type="transmembrane region" description="Helical" evidence="1">
    <location>
        <begin position="70"/>
        <end position="88"/>
    </location>
</feature>
<keyword evidence="1" id="KW-1133">Transmembrane helix</keyword>
<keyword evidence="1" id="KW-0472">Membrane</keyword>
<feature type="transmembrane region" description="Helical" evidence="1">
    <location>
        <begin position="12"/>
        <end position="32"/>
    </location>
</feature>
<evidence type="ECO:0000313" key="2">
    <source>
        <dbReference type="EMBL" id="AXA33956.1"/>
    </source>
</evidence>
<proteinExistence type="predicted"/>
<name>A0A2Z4XZ57_9GAMM</name>
<gene>
    <name evidence="2" type="ORF">CDH04_05785</name>
    <name evidence="3" type="ORF">FZC43_05790</name>
</gene>
<evidence type="ECO:0000313" key="5">
    <source>
        <dbReference type="Proteomes" id="UP000681131"/>
    </source>
</evidence>
<keyword evidence="5" id="KW-1185">Reference proteome</keyword>
<dbReference type="Pfam" id="PF07843">
    <property type="entry name" value="DUF1634"/>
    <property type="match status" value="1"/>
</dbReference>
<dbReference type="Proteomes" id="UP000681131">
    <property type="component" value="Chromosome"/>
</dbReference>
<dbReference type="KEGG" id="fad:CDH04_05785"/>
<keyword evidence="1" id="KW-0812">Transmembrane</keyword>
<evidence type="ECO:0000313" key="3">
    <source>
        <dbReference type="EMBL" id="QIW12192.1"/>
    </source>
</evidence>
<accession>A0A2Z4XZ57</accession>
<sequence length="89" mass="10135">MTKSKLFSILLKLNLTTAVILLIIGLICHLMYRQSILASQILNIGILYIILMPVIRVFMELGYFTKKRNYIYISVCISLIIVIAISIVC</sequence>
<dbReference type="AlphaFoldDB" id="A0A2Z4XZ57"/>
<organism evidence="2 4">
    <name type="scientific">Francisella adeliensis</name>
    <dbReference type="NCBI Taxonomy" id="2007306"/>
    <lineage>
        <taxon>Bacteria</taxon>
        <taxon>Pseudomonadati</taxon>
        <taxon>Pseudomonadota</taxon>
        <taxon>Gammaproteobacteria</taxon>
        <taxon>Thiotrichales</taxon>
        <taxon>Francisellaceae</taxon>
        <taxon>Francisella</taxon>
    </lineage>
</organism>
<dbReference type="EMBL" id="CP021781">
    <property type="protein sequence ID" value="AXA33956.1"/>
    <property type="molecule type" value="Genomic_DNA"/>
</dbReference>
<feature type="transmembrane region" description="Helical" evidence="1">
    <location>
        <begin position="38"/>
        <end position="58"/>
    </location>
</feature>
<reference evidence="3 5" key="2">
    <citation type="submission" date="2019-08" db="EMBL/GenBank/DDBJ databases">
        <title>Complete genome sequences of Francisella adeliensis (FSC1325 and FSC1326).</title>
        <authorList>
            <person name="Ohrman C."/>
            <person name="Uneklint I."/>
            <person name="Vallesi A."/>
            <person name="Karlsson L."/>
            <person name="Sjodin A."/>
        </authorList>
    </citation>
    <scope>NUCLEOTIDE SEQUENCE [LARGE SCALE GENOMIC DNA]</scope>
    <source>
        <strain evidence="3 5">FSC1325</strain>
    </source>
</reference>
<evidence type="ECO:0000256" key="1">
    <source>
        <dbReference type="SAM" id="Phobius"/>
    </source>
</evidence>
<reference evidence="2 4" key="1">
    <citation type="submission" date="2017-06" db="EMBL/GenBank/DDBJ databases">
        <title>Complete genome of Francisella adeliensis.</title>
        <authorList>
            <person name="Vallesi A."/>
            <person name="Sjodin A."/>
        </authorList>
    </citation>
    <scope>NUCLEOTIDE SEQUENCE [LARGE SCALE GENOMIC DNA]</scope>
    <source>
        <strain evidence="2 4">FDC440</strain>
    </source>
</reference>
<protein>
    <submittedName>
        <fullName evidence="3">DUF1634 domain-containing protein</fullName>
    </submittedName>
</protein>
<dbReference type="EMBL" id="CP043424">
    <property type="protein sequence ID" value="QIW12192.1"/>
    <property type="molecule type" value="Genomic_DNA"/>
</dbReference>
<dbReference type="Proteomes" id="UP000251120">
    <property type="component" value="Chromosome"/>
</dbReference>
<evidence type="ECO:0000313" key="4">
    <source>
        <dbReference type="Proteomes" id="UP000251120"/>
    </source>
</evidence>
<dbReference type="InterPro" id="IPR012861">
    <property type="entry name" value="DUF1634"/>
</dbReference>